<gene>
    <name evidence="1" type="ORF">UFOPK3772_00245</name>
</gene>
<protein>
    <submittedName>
        <fullName evidence="1">Unannotated protein</fullName>
    </submittedName>
</protein>
<accession>A0A6J7IJC2</accession>
<sequence>MVDARDDPGHAVLGLCEEGHDEVDLVVACRRDHDLALGEPGLLEGGDLACIGKEHVGTLDDARAR</sequence>
<dbReference type="EMBL" id="CAFBNE010000005">
    <property type="protein sequence ID" value="CAB4930910.1"/>
    <property type="molecule type" value="Genomic_DNA"/>
</dbReference>
<reference evidence="1" key="1">
    <citation type="submission" date="2020-05" db="EMBL/GenBank/DDBJ databases">
        <authorList>
            <person name="Chiriac C."/>
            <person name="Salcher M."/>
            <person name="Ghai R."/>
            <person name="Kavagutti S V."/>
        </authorList>
    </citation>
    <scope>NUCLEOTIDE SEQUENCE</scope>
</reference>
<proteinExistence type="predicted"/>
<organism evidence="1">
    <name type="scientific">freshwater metagenome</name>
    <dbReference type="NCBI Taxonomy" id="449393"/>
    <lineage>
        <taxon>unclassified sequences</taxon>
        <taxon>metagenomes</taxon>
        <taxon>ecological metagenomes</taxon>
    </lineage>
</organism>
<name>A0A6J7IJC2_9ZZZZ</name>
<evidence type="ECO:0000313" key="1">
    <source>
        <dbReference type="EMBL" id="CAB4930910.1"/>
    </source>
</evidence>
<dbReference type="AlphaFoldDB" id="A0A6J7IJC2"/>